<dbReference type="AlphaFoldDB" id="A0A6G0W146"/>
<evidence type="ECO:0000313" key="2">
    <source>
        <dbReference type="Proteomes" id="UP000478052"/>
    </source>
</evidence>
<organism evidence="1 2">
    <name type="scientific">Aphis craccivora</name>
    <name type="common">Cowpea aphid</name>
    <dbReference type="NCBI Taxonomy" id="307492"/>
    <lineage>
        <taxon>Eukaryota</taxon>
        <taxon>Metazoa</taxon>
        <taxon>Ecdysozoa</taxon>
        <taxon>Arthropoda</taxon>
        <taxon>Hexapoda</taxon>
        <taxon>Insecta</taxon>
        <taxon>Pterygota</taxon>
        <taxon>Neoptera</taxon>
        <taxon>Paraneoptera</taxon>
        <taxon>Hemiptera</taxon>
        <taxon>Sternorrhyncha</taxon>
        <taxon>Aphidomorpha</taxon>
        <taxon>Aphidoidea</taxon>
        <taxon>Aphididae</taxon>
        <taxon>Aphidini</taxon>
        <taxon>Aphis</taxon>
        <taxon>Aphis</taxon>
    </lineage>
</organism>
<keyword evidence="2" id="KW-1185">Reference proteome</keyword>
<gene>
    <name evidence="1" type="ORF">FWK35_00026437</name>
</gene>
<reference evidence="1 2" key="1">
    <citation type="submission" date="2019-08" db="EMBL/GenBank/DDBJ databases">
        <title>Whole genome of Aphis craccivora.</title>
        <authorList>
            <person name="Voronova N.V."/>
            <person name="Shulinski R.S."/>
            <person name="Bandarenka Y.V."/>
            <person name="Zhorov D.G."/>
            <person name="Warner D."/>
        </authorList>
    </citation>
    <scope>NUCLEOTIDE SEQUENCE [LARGE SCALE GENOMIC DNA]</scope>
    <source>
        <strain evidence="1">180601</strain>
        <tissue evidence="1">Whole Body</tissue>
    </source>
</reference>
<comment type="caution">
    <text evidence="1">The sequence shown here is derived from an EMBL/GenBank/DDBJ whole genome shotgun (WGS) entry which is preliminary data.</text>
</comment>
<sequence length="129" mass="15049">MYPKSFTNKIKEEKLNFTVIRSNLNSVDDIKQWVNEYGSLTNTHWIARSSILAETKILCSKENYNCISIDNDRAKISNIKKYVCHHSSFQKVSKEDNKKRNSKNAMCPAYILCSIKLSTSWTKKQMFML</sequence>
<accession>A0A6G0W146</accession>
<proteinExistence type="predicted"/>
<dbReference type="Proteomes" id="UP000478052">
    <property type="component" value="Unassembled WGS sequence"/>
</dbReference>
<feature type="non-terminal residue" evidence="1">
    <location>
        <position position="129"/>
    </location>
</feature>
<protein>
    <submittedName>
        <fullName evidence="1">Uncharacterized protein</fullName>
    </submittedName>
</protein>
<dbReference type="EMBL" id="VUJU01010112">
    <property type="protein sequence ID" value="KAF0715780.1"/>
    <property type="molecule type" value="Genomic_DNA"/>
</dbReference>
<evidence type="ECO:0000313" key="1">
    <source>
        <dbReference type="EMBL" id="KAF0715780.1"/>
    </source>
</evidence>
<name>A0A6G0W146_APHCR</name>